<proteinExistence type="predicted"/>
<reference evidence="2" key="1">
    <citation type="submission" date="2011-08" db="EMBL/GenBank/DDBJ databases">
        <title>The draft genome of Latimeria chalumnae.</title>
        <authorList>
            <person name="Di Palma F."/>
            <person name="Alfoldi J."/>
            <person name="Johnson J."/>
            <person name="Berlin A."/>
            <person name="Gnerre S."/>
            <person name="Jaffe D."/>
            <person name="MacCallum I."/>
            <person name="Young S."/>
            <person name="Walker B.J."/>
            <person name="Lander E."/>
            <person name="Lindblad-Toh K."/>
        </authorList>
    </citation>
    <scope>NUCLEOTIDE SEQUENCE [LARGE SCALE GENOMIC DNA]</scope>
    <source>
        <strain evidence="2">Wild caught</strain>
    </source>
</reference>
<dbReference type="Proteomes" id="UP000008672">
    <property type="component" value="Unassembled WGS sequence"/>
</dbReference>
<dbReference type="eggNOG" id="ENOG502QSAV">
    <property type="taxonomic scope" value="Eukaryota"/>
</dbReference>
<dbReference type="GO" id="GO:0000447">
    <property type="term" value="P:endonucleolytic cleavage in ITS1 to separate SSU-rRNA from 5.8S rRNA and LSU-rRNA from tricistronic rRNA transcript (SSU-rRNA, 5.8S rRNA, LSU-rRNA)"/>
    <property type="evidence" value="ECO:0007669"/>
    <property type="project" value="TreeGrafter"/>
</dbReference>
<dbReference type="STRING" id="7897.ENSLACP00000016856"/>
<reference evidence="1" key="3">
    <citation type="submission" date="2025-09" db="UniProtKB">
        <authorList>
            <consortium name="Ensembl"/>
        </authorList>
    </citation>
    <scope>IDENTIFICATION</scope>
</reference>
<organism evidence="1 2">
    <name type="scientific">Latimeria chalumnae</name>
    <name type="common">Coelacanth</name>
    <dbReference type="NCBI Taxonomy" id="7897"/>
    <lineage>
        <taxon>Eukaryota</taxon>
        <taxon>Metazoa</taxon>
        <taxon>Chordata</taxon>
        <taxon>Craniata</taxon>
        <taxon>Vertebrata</taxon>
        <taxon>Euteleostomi</taxon>
        <taxon>Coelacanthiformes</taxon>
        <taxon>Coelacanthidae</taxon>
        <taxon>Latimeria</taxon>
    </lineage>
</organism>
<protein>
    <submittedName>
        <fullName evidence="1">Ribonuclease P/MRP subunit p40</fullName>
    </submittedName>
</protein>
<dbReference type="GO" id="GO:0004526">
    <property type="term" value="F:ribonuclease P activity"/>
    <property type="evidence" value="ECO:0007669"/>
    <property type="project" value="TreeGrafter"/>
</dbReference>
<dbReference type="EMBL" id="AFYH01079069">
    <property type="status" value="NOT_ANNOTATED_CDS"/>
    <property type="molecule type" value="Genomic_DNA"/>
</dbReference>
<dbReference type="CTD" id="10799"/>
<dbReference type="EMBL" id="AFYH01079066">
    <property type="status" value="NOT_ANNOTATED_CDS"/>
    <property type="molecule type" value="Genomic_DNA"/>
</dbReference>
<gene>
    <name evidence="1" type="primary">RPP40</name>
</gene>
<dbReference type="KEGG" id="lcm:102352219"/>
<reference evidence="1" key="2">
    <citation type="submission" date="2025-08" db="UniProtKB">
        <authorList>
            <consortium name="Ensembl"/>
        </authorList>
    </citation>
    <scope>IDENTIFICATION</scope>
</reference>
<dbReference type="OrthoDB" id="63112at2759"/>
<dbReference type="EMBL" id="AFYH01079065">
    <property type="status" value="NOT_ANNOTATED_CDS"/>
    <property type="molecule type" value="Genomic_DNA"/>
</dbReference>
<dbReference type="GeneTree" id="ENSGT00390000014167"/>
<dbReference type="Ensembl" id="ENSLACT00000016975.1">
    <property type="protein sequence ID" value="ENSLACP00000016856.1"/>
    <property type="gene ID" value="ENSLACG00000014848.1"/>
</dbReference>
<accession>H3B4N5</accession>
<dbReference type="InterPro" id="IPR013893">
    <property type="entry name" value="RNase_P_Rpp40"/>
</dbReference>
<keyword evidence="2" id="KW-1185">Reference proteome</keyword>
<dbReference type="EMBL" id="AFYH01079067">
    <property type="status" value="NOT_ANNOTATED_CDS"/>
    <property type="molecule type" value="Genomic_DNA"/>
</dbReference>
<dbReference type="Bgee" id="ENSLACG00000014848">
    <property type="expression patterns" value="Expressed in pelvic fin and 6 other cell types or tissues"/>
</dbReference>
<name>H3B4N5_LATCH</name>
<dbReference type="GO" id="GO:0000172">
    <property type="term" value="C:ribonuclease MRP complex"/>
    <property type="evidence" value="ECO:0007669"/>
    <property type="project" value="TreeGrafter"/>
</dbReference>
<dbReference type="EMBL" id="AFYH01079063">
    <property type="status" value="NOT_ANNOTATED_CDS"/>
    <property type="molecule type" value="Genomic_DNA"/>
</dbReference>
<dbReference type="OMA" id="HAYNCRV"/>
<dbReference type="EMBL" id="AFYH01079068">
    <property type="status" value="NOT_ANNOTATED_CDS"/>
    <property type="molecule type" value="Genomic_DNA"/>
</dbReference>
<evidence type="ECO:0000313" key="1">
    <source>
        <dbReference type="Ensembl" id="ENSLACP00000016856.1"/>
    </source>
</evidence>
<dbReference type="FunCoup" id="H3B4N5">
    <property type="interactions" value="552"/>
</dbReference>
<dbReference type="AlphaFoldDB" id="H3B4N5"/>
<dbReference type="PANTHER" id="PTHR15396">
    <property type="entry name" value="RIBONUCLEASE P PROTEIN SUBUNIT P40"/>
    <property type="match status" value="1"/>
</dbReference>
<dbReference type="Pfam" id="PF08584">
    <property type="entry name" value="Ribonuc_P_40"/>
    <property type="match status" value="1"/>
</dbReference>
<dbReference type="HOGENOM" id="CLU_065211_0_0_1"/>
<dbReference type="GO" id="GO:0030681">
    <property type="term" value="C:multimeric ribonuclease P complex"/>
    <property type="evidence" value="ECO:0007669"/>
    <property type="project" value="TreeGrafter"/>
</dbReference>
<dbReference type="EMBL" id="AFYH01079064">
    <property type="status" value="NOT_ANNOTATED_CDS"/>
    <property type="molecule type" value="Genomic_DNA"/>
</dbReference>
<evidence type="ECO:0000313" key="2">
    <source>
        <dbReference type="Proteomes" id="UP000008672"/>
    </source>
</evidence>
<dbReference type="GeneID" id="102352219"/>
<dbReference type="GO" id="GO:0000171">
    <property type="term" value="F:ribonuclease MRP activity"/>
    <property type="evidence" value="ECO:0007669"/>
    <property type="project" value="TreeGrafter"/>
</dbReference>
<dbReference type="InParanoid" id="H3B4N5"/>
<sequence length="361" mass="41522">MLCNLQKCPRHLLVCEKSNFKNEKSRHSTHVESHYFNYRASILLPECSTLPRELSTLVGNLRRYYLVKNVSLHELVTEEFFSAFIKKGSFYALSFNTRIDQDNTVAFLPTGKLVLSVDKDTFEELGLEGRPSQYTHKRATRYTILVDLIDSSFAPGTKKHKRLVWALTEKKPLLFDLLIAGYTAGGEEMKLSSYFYKYSCKEYHPTVSVKTLRNTECPVLYSRKLNGEPDQFCDTQEFFDWLGAVSNNVECDNTSCSFLSNYCCPQPSTVMDQACLCTVTGFILPETVHQLLEWLCHYFDDPKLSQWVTLTVHGFADSPVSWRENEHGFHKGGENLYNFVIFSNWDYWLQMAVGMNDGCPP</sequence>
<dbReference type="GO" id="GO:0001682">
    <property type="term" value="P:tRNA 5'-leader removal"/>
    <property type="evidence" value="ECO:0007669"/>
    <property type="project" value="InterPro"/>
</dbReference>
<dbReference type="RefSeq" id="XP_005997017.1">
    <property type="nucleotide sequence ID" value="XM_005996955.3"/>
</dbReference>
<dbReference type="PANTHER" id="PTHR15396:SF1">
    <property type="entry name" value="RIBONUCLEASE P PROTEIN SUBUNIT P40"/>
    <property type="match status" value="1"/>
</dbReference>
<dbReference type="EMBL" id="AFYH01079070">
    <property type="status" value="NOT_ANNOTATED_CDS"/>
    <property type="molecule type" value="Genomic_DNA"/>
</dbReference>